<organism evidence="9 10">
    <name type="scientific">Aaosphaeria arxii CBS 175.79</name>
    <dbReference type="NCBI Taxonomy" id="1450172"/>
    <lineage>
        <taxon>Eukaryota</taxon>
        <taxon>Fungi</taxon>
        <taxon>Dikarya</taxon>
        <taxon>Ascomycota</taxon>
        <taxon>Pezizomycotina</taxon>
        <taxon>Dothideomycetes</taxon>
        <taxon>Pleosporomycetidae</taxon>
        <taxon>Pleosporales</taxon>
        <taxon>Pleosporales incertae sedis</taxon>
        <taxon>Aaosphaeria</taxon>
    </lineage>
</organism>
<keyword evidence="4 8" id="KW-0805">Transcription regulation</keyword>
<accession>A0A6A5XUH7</accession>
<gene>
    <name evidence="8" type="primary">MED17</name>
    <name evidence="9" type="ORF">BU24DRAFT_492405</name>
</gene>
<evidence type="ECO:0000256" key="2">
    <source>
        <dbReference type="ARBA" id="ARBA00005635"/>
    </source>
</evidence>
<sequence>MAPNESTVALRPWPAPAKDETSFEHVFDQVHRLALQRGHLRSVTEKGLQEEIDAGQDIAGDIIEGVEKEDGAEDKKSAQTREERRVQVIETRMEMHKKLEFAKFAASNALDLVSLVLTKDSTKKIPENAFSPMFKQQKLPAASFGIDRVNEGAKKPQDQQREEQLAAMQSLAAKGSRMKTLDNSVDDLLRAATNLETEVRKETKYWNELLSISQKGWSLQKQQRRDQRQAPFLVRFGEPEASGQFRARGAAPLRMAKEGGIVLDPALRLNPKTMRIRIKEGNDITGSSSLPAQGDTSNIGIEKAIQFARDSLFEEELYHELAIESRQLVSYGVEVKNSVINILIPASSSTASDRTILIDCVERDGELGTSEALPQDGLARNVAEALRLLLAHDHRMRLYRRSRLPPPLSQQKRATPSPPLLRPLLSFIYHIQAVDSLRNYLDNLVNVLASAGLQVSLDFSRETSWATLTSHLQSSKSADLFAIDQLLETFIHPSDGLATLSLPSSVGSATEKLTIATKTTIGPPTYGVGFKVTLPPSLITVLDLSEDQPRDFRFSTVEAVTSYLDWVVALDITHTLLVKEYPKLASIQSNEPRVTIARWEKRKRFDKEISVELSGGTLKLEAFEAHFTKGTPGVEEFTWDGRGLGKGVSFKEKVHGFVTEA</sequence>
<protein>
    <recommendedName>
        <fullName evidence="3 8">Mediator of RNA polymerase II transcription subunit 17</fullName>
    </recommendedName>
    <alternativeName>
        <fullName evidence="7 8">Mediator complex subunit 17</fullName>
    </alternativeName>
</protein>
<dbReference type="GO" id="GO:0006357">
    <property type="term" value="P:regulation of transcription by RNA polymerase II"/>
    <property type="evidence" value="ECO:0007669"/>
    <property type="project" value="InterPro"/>
</dbReference>
<dbReference type="EMBL" id="ML978069">
    <property type="protein sequence ID" value="KAF2016290.1"/>
    <property type="molecule type" value="Genomic_DNA"/>
</dbReference>
<comment type="subcellular location">
    <subcellularLocation>
        <location evidence="1 8">Nucleus</location>
    </subcellularLocation>
</comment>
<proteinExistence type="inferred from homology"/>
<evidence type="ECO:0000256" key="6">
    <source>
        <dbReference type="ARBA" id="ARBA00023242"/>
    </source>
</evidence>
<keyword evidence="6 8" id="KW-0539">Nucleus</keyword>
<dbReference type="GO" id="GO:0016592">
    <property type="term" value="C:mediator complex"/>
    <property type="evidence" value="ECO:0007669"/>
    <property type="project" value="InterPro"/>
</dbReference>
<dbReference type="InterPro" id="IPR019313">
    <property type="entry name" value="Mediator_Med17"/>
</dbReference>
<comment type="function">
    <text evidence="8">Component of the Mediator complex, a coactivator involved in the regulated transcription of nearly all RNA polymerase II-dependent genes. Mediator functions as a bridge to convey information from gene-specific regulatory proteins to the basal RNA polymerase II transcription machinery. Mediator is recruited to promoters by direct interactions with regulatory proteins and serves as a scaffold for the assembly of a functional preinitiation complex with RNA polymerase II and the general transcription factors.</text>
</comment>
<dbReference type="Proteomes" id="UP000799778">
    <property type="component" value="Unassembled WGS sequence"/>
</dbReference>
<evidence type="ECO:0000256" key="7">
    <source>
        <dbReference type="ARBA" id="ARBA00032014"/>
    </source>
</evidence>
<dbReference type="AlphaFoldDB" id="A0A6A5XUH7"/>
<dbReference type="GO" id="GO:0070847">
    <property type="term" value="C:core mediator complex"/>
    <property type="evidence" value="ECO:0007669"/>
    <property type="project" value="TreeGrafter"/>
</dbReference>
<keyword evidence="8" id="KW-0010">Activator</keyword>
<name>A0A6A5XUH7_9PLEO</name>
<reference evidence="9" key="1">
    <citation type="journal article" date="2020" name="Stud. Mycol.">
        <title>101 Dothideomycetes genomes: a test case for predicting lifestyles and emergence of pathogens.</title>
        <authorList>
            <person name="Haridas S."/>
            <person name="Albert R."/>
            <person name="Binder M."/>
            <person name="Bloem J."/>
            <person name="Labutti K."/>
            <person name="Salamov A."/>
            <person name="Andreopoulos B."/>
            <person name="Baker S."/>
            <person name="Barry K."/>
            <person name="Bills G."/>
            <person name="Bluhm B."/>
            <person name="Cannon C."/>
            <person name="Castanera R."/>
            <person name="Culley D."/>
            <person name="Daum C."/>
            <person name="Ezra D."/>
            <person name="Gonzalez J."/>
            <person name="Henrissat B."/>
            <person name="Kuo A."/>
            <person name="Liang C."/>
            <person name="Lipzen A."/>
            <person name="Lutzoni F."/>
            <person name="Magnuson J."/>
            <person name="Mondo S."/>
            <person name="Nolan M."/>
            <person name="Ohm R."/>
            <person name="Pangilinan J."/>
            <person name="Park H.-J."/>
            <person name="Ramirez L."/>
            <person name="Alfaro M."/>
            <person name="Sun H."/>
            <person name="Tritt A."/>
            <person name="Yoshinaga Y."/>
            <person name="Zwiers L.-H."/>
            <person name="Turgeon B."/>
            <person name="Goodwin S."/>
            <person name="Spatafora J."/>
            <person name="Crous P."/>
            <person name="Grigoriev I."/>
        </authorList>
    </citation>
    <scope>NUCLEOTIDE SEQUENCE</scope>
    <source>
        <strain evidence="9">CBS 175.79</strain>
    </source>
</reference>
<evidence type="ECO:0000313" key="10">
    <source>
        <dbReference type="Proteomes" id="UP000799778"/>
    </source>
</evidence>
<dbReference type="PANTHER" id="PTHR13114">
    <property type="entry name" value="MEDIATOR OF RNA POLYMERASE II TRANSCRIPTION SUBUNIT 17"/>
    <property type="match status" value="1"/>
</dbReference>
<evidence type="ECO:0000256" key="4">
    <source>
        <dbReference type="ARBA" id="ARBA00023015"/>
    </source>
</evidence>
<dbReference type="Pfam" id="PF10156">
    <property type="entry name" value="Med17"/>
    <property type="match status" value="1"/>
</dbReference>
<evidence type="ECO:0000313" key="9">
    <source>
        <dbReference type="EMBL" id="KAF2016290.1"/>
    </source>
</evidence>
<evidence type="ECO:0000256" key="8">
    <source>
        <dbReference type="RuleBase" id="RU364140"/>
    </source>
</evidence>
<comment type="similarity">
    <text evidence="2 8">Belongs to the Mediator complex subunit 17 family.</text>
</comment>
<keyword evidence="10" id="KW-1185">Reference proteome</keyword>
<comment type="subunit">
    <text evidence="8">Component of the Mediator complex.</text>
</comment>
<evidence type="ECO:0000256" key="1">
    <source>
        <dbReference type="ARBA" id="ARBA00004123"/>
    </source>
</evidence>
<dbReference type="OrthoDB" id="5319830at2759"/>
<dbReference type="GO" id="GO:0003712">
    <property type="term" value="F:transcription coregulator activity"/>
    <property type="evidence" value="ECO:0007669"/>
    <property type="project" value="InterPro"/>
</dbReference>
<keyword evidence="5 8" id="KW-0804">Transcription</keyword>
<evidence type="ECO:0000256" key="3">
    <source>
        <dbReference type="ARBA" id="ARBA00019610"/>
    </source>
</evidence>
<dbReference type="PANTHER" id="PTHR13114:SF7">
    <property type="entry name" value="MEDIATOR OF RNA POLYMERASE II TRANSCRIPTION SUBUNIT 17"/>
    <property type="match status" value="1"/>
</dbReference>
<evidence type="ECO:0000256" key="5">
    <source>
        <dbReference type="ARBA" id="ARBA00023163"/>
    </source>
</evidence>